<dbReference type="InterPro" id="IPR001138">
    <property type="entry name" value="Zn2Cys6_DnaBD"/>
</dbReference>
<dbReference type="GO" id="GO:0000976">
    <property type="term" value="F:transcription cis-regulatory region binding"/>
    <property type="evidence" value="ECO:0007669"/>
    <property type="project" value="TreeGrafter"/>
</dbReference>
<evidence type="ECO:0000256" key="3">
    <source>
        <dbReference type="ARBA" id="ARBA00022833"/>
    </source>
</evidence>
<dbReference type="FunFam" id="4.10.240.10:FF:000003">
    <property type="entry name" value="C6 transcription factor (Leu3)"/>
    <property type="match status" value="1"/>
</dbReference>
<comment type="subcellular location">
    <subcellularLocation>
        <location evidence="1">Nucleus</location>
    </subcellularLocation>
</comment>
<keyword evidence="12" id="KW-1185">Reference proteome</keyword>
<evidence type="ECO:0000313" key="11">
    <source>
        <dbReference type="EMBL" id="CAK4034356.1"/>
    </source>
</evidence>
<dbReference type="EMBL" id="CAVMBE010000114">
    <property type="protein sequence ID" value="CAK4034356.1"/>
    <property type="molecule type" value="Genomic_DNA"/>
</dbReference>
<keyword evidence="4" id="KW-0805">Transcription regulation</keyword>
<dbReference type="GO" id="GO:0005634">
    <property type="term" value="C:nucleus"/>
    <property type="evidence" value="ECO:0007669"/>
    <property type="project" value="UniProtKB-SubCell"/>
</dbReference>
<keyword evidence="3" id="KW-0862">Zinc</keyword>
<feature type="domain" description="Zn(2)-C6 fungal-type" evidence="10">
    <location>
        <begin position="127"/>
        <end position="161"/>
    </location>
</feature>
<dbReference type="Pfam" id="PF00172">
    <property type="entry name" value="Zn_clus"/>
    <property type="match status" value="1"/>
</dbReference>
<keyword evidence="8" id="KW-0175">Coiled coil</keyword>
<evidence type="ECO:0000313" key="12">
    <source>
        <dbReference type="Proteomes" id="UP001296104"/>
    </source>
</evidence>
<dbReference type="GO" id="GO:0000981">
    <property type="term" value="F:DNA-binding transcription factor activity, RNA polymerase II-specific"/>
    <property type="evidence" value="ECO:0007669"/>
    <property type="project" value="InterPro"/>
</dbReference>
<feature type="compositionally biased region" description="Low complexity" evidence="9">
    <location>
        <begin position="827"/>
        <end position="838"/>
    </location>
</feature>
<keyword evidence="7" id="KW-0539">Nucleus</keyword>
<dbReference type="CDD" id="cd12148">
    <property type="entry name" value="fungal_TF_MHR"/>
    <property type="match status" value="1"/>
</dbReference>
<dbReference type="AlphaFoldDB" id="A0AAI9EDU0"/>
<feature type="compositionally biased region" description="Polar residues" evidence="9">
    <location>
        <begin position="219"/>
        <end position="248"/>
    </location>
</feature>
<dbReference type="InterPro" id="IPR051089">
    <property type="entry name" value="prtT"/>
</dbReference>
<name>A0AAI9EDU0_9PEZI</name>
<dbReference type="Proteomes" id="UP001296104">
    <property type="component" value="Unassembled WGS sequence"/>
</dbReference>
<feature type="compositionally biased region" description="Basic and acidic residues" evidence="9">
    <location>
        <begin position="268"/>
        <end position="277"/>
    </location>
</feature>
<evidence type="ECO:0000256" key="4">
    <source>
        <dbReference type="ARBA" id="ARBA00023015"/>
    </source>
</evidence>
<feature type="compositionally biased region" description="Low complexity" evidence="9">
    <location>
        <begin position="790"/>
        <end position="806"/>
    </location>
</feature>
<dbReference type="PANTHER" id="PTHR31845:SF39">
    <property type="entry name" value="TRANSCRIPTION FACTOR PBCR-RELATED"/>
    <property type="match status" value="1"/>
</dbReference>
<organism evidence="11 12">
    <name type="scientific">Lecanosticta acicola</name>
    <dbReference type="NCBI Taxonomy" id="111012"/>
    <lineage>
        <taxon>Eukaryota</taxon>
        <taxon>Fungi</taxon>
        <taxon>Dikarya</taxon>
        <taxon>Ascomycota</taxon>
        <taxon>Pezizomycotina</taxon>
        <taxon>Dothideomycetes</taxon>
        <taxon>Dothideomycetidae</taxon>
        <taxon>Mycosphaerellales</taxon>
        <taxon>Mycosphaerellaceae</taxon>
        <taxon>Lecanosticta</taxon>
    </lineage>
</organism>
<evidence type="ECO:0000256" key="9">
    <source>
        <dbReference type="SAM" id="MobiDB-lite"/>
    </source>
</evidence>
<dbReference type="SMART" id="SM00066">
    <property type="entry name" value="GAL4"/>
    <property type="match status" value="1"/>
</dbReference>
<comment type="caution">
    <text evidence="11">The sequence shown here is derived from an EMBL/GenBank/DDBJ whole genome shotgun (WGS) entry which is preliminary data.</text>
</comment>
<evidence type="ECO:0000256" key="8">
    <source>
        <dbReference type="SAM" id="Coils"/>
    </source>
</evidence>
<evidence type="ECO:0000256" key="2">
    <source>
        <dbReference type="ARBA" id="ARBA00022723"/>
    </source>
</evidence>
<feature type="coiled-coil region" evidence="8">
    <location>
        <begin position="169"/>
        <end position="196"/>
    </location>
</feature>
<feature type="compositionally biased region" description="Low complexity" evidence="9">
    <location>
        <begin position="52"/>
        <end position="66"/>
    </location>
</feature>
<dbReference type="PROSITE" id="PS50048">
    <property type="entry name" value="ZN2_CY6_FUNGAL_2"/>
    <property type="match status" value="1"/>
</dbReference>
<evidence type="ECO:0000259" key="10">
    <source>
        <dbReference type="PROSITE" id="PS50048"/>
    </source>
</evidence>
<reference evidence="11" key="1">
    <citation type="submission" date="2023-11" db="EMBL/GenBank/DDBJ databases">
        <authorList>
            <person name="Alioto T."/>
            <person name="Alioto T."/>
            <person name="Gomez Garrido J."/>
        </authorList>
    </citation>
    <scope>NUCLEOTIDE SEQUENCE</scope>
</reference>
<feature type="region of interest" description="Disordered" evidence="9">
    <location>
        <begin position="216"/>
        <end position="277"/>
    </location>
</feature>
<dbReference type="PANTHER" id="PTHR31845">
    <property type="entry name" value="FINGER DOMAIN PROTEIN, PUTATIVE-RELATED"/>
    <property type="match status" value="1"/>
</dbReference>
<protein>
    <recommendedName>
        <fullName evidence="10">Zn(2)-C6 fungal-type domain-containing protein</fullName>
    </recommendedName>
</protein>
<feature type="compositionally biased region" description="Polar residues" evidence="9">
    <location>
        <begin position="1"/>
        <end position="11"/>
    </location>
</feature>
<gene>
    <name evidence="11" type="ORF">LECACI_7A009514</name>
</gene>
<accession>A0AAI9EDU0</accession>
<proteinExistence type="predicted"/>
<evidence type="ECO:0000256" key="1">
    <source>
        <dbReference type="ARBA" id="ARBA00004123"/>
    </source>
</evidence>
<dbReference type="PROSITE" id="PS00463">
    <property type="entry name" value="ZN2_CY6_FUNGAL_1"/>
    <property type="match status" value="1"/>
</dbReference>
<dbReference type="CDD" id="cd00067">
    <property type="entry name" value="GAL4"/>
    <property type="match status" value="1"/>
</dbReference>
<keyword evidence="5" id="KW-0238">DNA-binding</keyword>
<feature type="compositionally biased region" description="Polar residues" evidence="9">
    <location>
        <begin position="67"/>
        <end position="92"/>
    </location>
</feature>
<dbReference type="Gene3D" id="4.10.240.10">
    <property type="entry name" value="Zn(2)-C6 fungal-type DNA-binding domain"/>
    <property type="match status" value="1"/>
</dbReference>
<evidence type="ECO:0000256" key="6">
    <source>
        <dbReference type="ARBA" id="ARBA00023163"/>
    </source>
</evidence>
<feature type="region of interest" description="Disordered" evidence="9">
    <location>
        <begin position="1"/>
        <end position="126"/>
    </location>
</feature>
<dbReference type="GO" id="GO:0008270">
    <property type="term" value="F:zinc ion binding"/>
    <property type="evidence" value="ECO:0007669"/>
    <property type="project" value="InterPro"/>
</dbReference>
<dbReference type="InterPro" id="IPR036864">
    <property type="entry name" value="Zn2-C6_fun-type_DNA-bd_sf"/>
</dbReference>
<feature type="region of interest" description="Disordered" evidence="9">
    <location>
        <begin position="789"/>
        <end position="855"/>
    </location>
</feature>
<dbReference type="SUPFAM" id="SSF57701">
    <property type="entry name" value="Zn2/Cys6 DNA-binding domain"/>
    <property type="match status" value="1"/>
</dbReference>
<evidence type="ECO:0000256" key="7">
    <source>
        <dbReference type="ARBA" id="ARBA00023242"/>
    </source>
</evidence>
<evidence type="ECO:0000256" key="5">
    <source>
        <dbReference type="ARBA" id="ARBA00023125"/>
    </source>
</evidence>
<sequence length="914" mass="100133">MSRHQPLQTTDVLDPRLGGNSPSNNPAPPPSSQLKYERAPTHFSSASNVNAYPPHQSPQPYYHPYSTPQAHDTPGQSVNGPSTANASNQASPEGTDGAYQIPADAGENSPGEEGNGQPGDDSKRPRACEACRGLKVRCDQDPQHPELPCRRCQKAGRQCIITAPSRKRQKKADTRVAELEKKLDALTAVLQQQRSGQAPYGSPQHIGIAPQADMMHGRASTSSIPQFAQPSPSTGQSGSADRTPMQPSQKRRRTGAGPGDADALDAQQAEREDSTIEHFREITDAWAPSRDSMRYLIHRSPEEFLNRINSLVNPDMGKTIFNRYITKLAPHMPAVAFAPGTNAEQVWKDKPILYVCILSSASAGYLHPDVTKQLSREAFRAIADCVVCNGAKSLELVQAMQVLALWYKPPEKAEQTNFYQIIHMAAAMAIDIGLGKRFNPAKARRGFGGPHAEYAPGPQMILPQNSDTMEARRAWLASYYLCASASMVLRRPNLLRWTNYMKECIDVLETSSDALPSDKLFCQYIRVQHICENIGLQFLMDDNTATVSITDPKVTYALNVLENDLKTWADGIPPECKDHPALKFFEHVANLYLHEIALHFNHNIEDFRLPFTEESLKSVNNSSETLTQHQMAALEACRKSAHGILDTFLSMEVETVKALPMLIYFVRCTYALVILIKMHVAITTPGSEISKIMSVRDVRVDFYVDGLISMFGHVANEQEFRPHPKILRILSVLRNWFGKHKENVAAQARGEQLPHPAATAFQASRQASNTDSAASNTQTPLHLLSQVATGNQGQQSGGDSQDWSFSTPFPVDYTQPPPAGHPDAKFPAHQQQQAPAQASTYPPLPDATTAYADQSGMDGQMSHEYLWGSGFEQAMDLSLGSMDGLSSGGIDGLFFGAGMAPFGLNGDGLGAAGW</sequence>
<keyword evidence="2" id="KW-0479">Metal-binding</keyword>
<keyword evidence="6" id="KW-0804">Transcription</keyword>
<dbReference type="GO" id="GO:0001216">
    <property type="term" value="F:DNA-binding transcription activator activity"/>
    <property type="evidence" value="ECO:0007669"/>
    <property type="project" value="UniProtKB-ARBA"/>
</dbReference>